<protein>
    <recommendedName>
        <fullName evidence="2">DZANK-type domain-containing protein</fullName>
    </recommendedName>
</protein>
<evidence type="ECO:0000313" key="4">
    <source>
        <dbReference type="Proteomes" id="UP000049855"/>
    </source>
</evidence>
<evidence type="ECO:0000256" key="1">
    <source>
        <dbReference type="SAM" id="Phobius"/>
    </source>
</evidence>
<keyword evidence="1" id="KW-1133">Transmembrane helix</keyword>
<proteinExistence type="predicted"/>
<dbReference type="EMBL" id="CTRP01000006">
    <property type="protein sequence ID" value="CQR71911.1"/>
    <property type="molecule type" value="Genomic_DNA"/>
</dbReference>
<evidence type="ECO:0000313" key="3">
    <source>
        <dbReference type="EMBL" id="CQR71911.1"/>
    </source>
</evidence>
<dbReference type="Proteomes" id="UP000049855">
    <property type="component" value="Unassembled WGS sequence"/>
</dbReference>
<dbReference type="InterPro" id="IPR025874">
    <property type="entry name" value="DZR"/>
</dbReference>
<keyword evidence="1" id="KW-0472">Membrane</keyword>
<sequence>MMTISLLIGAVAAYWVYNDARGRGHDLGSALLWAVGTAAALIIFLPLYLLIGRKSVMKPRRNEDIIDVEASLVDEETIKCPMCAGRVKEEFKICPYCGFTLKPVCPSCGKELNREWRVCPYCQTPTETK</sequence>
<keyword evidence="1" id="KW-0812">Transmembrane</keyword>
<evidence type="ECO:0000259" key="2">
    <source>
        <dbReference type="Pfam" id="PF12773"/>
    </source>
</evidence>
<dbReference type="Pfam" id="PF12773">
    <property type="entry name" value="DZR"/>
    <property type="match status" value="1"/>
</dbReference>
<reference evidence="4" key="1">
    <citation type="submission" date="2015-03" db="EMBL/GenBank/DDBJ databases">
        <authorList>
            <person name="Nijsse Bart"/>
        </authorList>
    </citation>
    <scope>NUCLEOTIDE SEQUENCE [LARGE SCALE GENOMIC DNA]</scope>
</reference>
<dbReference type="AlphaFoldDB" id="A0A0U1KWY1"/>
<organism evidence="3 4">
    <name type="scientific">Sporomusa ovata</name>
    <dbReference type="NCBI Taxonomy" id="2378"/>
    <lineage>
        <taxon>Bacteria</taxon>
        <taxon>Bacillati</taxon>
        <taxon>Bacillota</taxon>
        <taxon>Negativicutes</taxon>
        <taxon>Selenomonadales</taxon>
        <taxon>Sporomusaceae</taxon>
        <taxon>Sporomusa</taxon>
    </lineage>
</organism>
<name>A0A0U1KWY1_9FIRM</name>
<gene>
    <name evidence="3" type="ORF">SpAn4DRAFT_4973</name>
</gene>
<feature type="domain" description="DZANK-type" evidence="2">
    <location>
        <begin position="80"/>
        <end position="122"/>
    </location>
</feature>
<feature type="transmembrane region" description="Helical" evidence="1">
    <location>
        <begin position="30"/>
        <end position="51"/>
    </location>
</feature>
<accession>A0A0U1KWY1</accession>
<dbReference type="RefSeq" id="WP_021166907.1">
    <property type="nucleotide sequence ID" value="NZ_CTRP01000006.1"/>
</dbReference>
<keyword evidence="4" id="KW-1185">Reference proteome</keyword>